<dbReference type="OrthoDB" id="2898209at2"/>
<name>A0A5C4XEP7_9DEIO</name>
<protein>
    <submittedName>
        <fullName evidence="2">Uncharacterized protein</fullName>
    </submittedName>
</protein>
<keyword evidence="4" id="KW-1185">Reference proteome</keyword>
<gene>
    <name evidence="2" type="ORF">FHR04_20475</name>
    <name evidence="1" type="ORF">HNQ04_004171</name>
</gene>
<accession>A0A5C4XEP7</accession>
<dbReference type="EMBL" id="JACHEW010000050">
    <property type="protein sequence ID" value="MBB6018889.1"/>
    <property type="molecule type" value="Genomic_DNA"/>
</dbReference>
<dbReference type="Proteomes" id="UP000629870">
    <property type="component" value="Unassembled WGS sequence"/>
</dbReference>
<organism evidence="2 3">
    <name type="scientific">Deinococcus radiopugnans ATCC 19172</name>
    <dbReference type="NCBI Taxonomy" id="585398"/>
    <lineage>
        <taxon>Bacteria</taxon>
        <taxon>Thermotogati</taxon>
        <taxon>Deinococcota</taxon>
        <taxon>Deinococci</taxon>
        <taxon>Deinococcales</taxon>
        <taxon>Deinococcaceae</taxon>
        <taxon>Deinococcus</taxon>
    </lineage>
</organism>
<reference evidence="2 3" key="1">
    <citation type="submission" date="2019-06" db="EMBL/GenBank/DDBJ databases">
        <title>Genome sequence of Deinococcus radiopugnans ATCC 19172.</title>
        <authorList>
            <person name="Maclea K.S."/>
            <person name="Maynard C.R."/>
        </authorList>
    </citation>
    <scope>NUCLEOTIDE SEQUENCE [LARGE SCALE GENOMIC DNA]</scope>
    <source>
        <strain evidence="2 3">ATCC 19172</strain>
    </source>
</reference>
<dbReference type="AlphaFoldDB" id="A0A5C4XEP7"/>
<dbReference type="EMBL" id="VDMO01000051">
    <property type="protein sequence ID" value="TNM61987.1"/>
    <property type="molecule type" value="Genomic_DNA"/>
</dbReference>
<evidence type="ECO:0000313" key="4">
    <source>
        <dbReference type="Proteomes" id="UP000629870"/>
    </source>
</evidence>
<dbReference type="Proteomes" id="UP000313988">
    <property type="component" value="Unassembled WGS sequence"/>
</dbReference>
<sequence length="149" mass="16391">MTSRGGKRTGAGRKPGENVTVRVTLPRAVWTAVEARAVLEVTTPGELLAAAYRAAAVNPAILNMPPEPQRLEDVTAFRVLSSSITQRTRNRLRWPAANYPRMEALLAQGEVIQLIHEDGKDKWNTIQGETIRRDTLVKLAQAGNLEPLT</sequence>
<reference evidence="1 4" key="2">
    <citation type="submission" date="2020-08" db="EMBL/GenBank/DDBJ databases">
        <title>Genomic Encyclopedia of Type Strains, Phase IV (KMG-IV): sequencing the most valuable type-strain genomes for metagenomic binning, comparative biology and taxonomic classification.</title>
        <authorList>
            <person name="Goeker M."/>
        </authorList>
    </citation>
    <scope>NUCLEOTIDE SEQUENCE [LARGE SCALE GENOMIC DNA]</scope>
    <source>
        <strain evidence="1 4">DSM 12027</strain>
    </source>
</reference>
<evidence type="ECO:0000313" key="2">
    <source>
        <dbReference type="EMBL" id="TNM61987.1"/>
    </source>
</evidence>
<evidence type="ECO:0000313" key="1">
    <source>
        <dbReference type="EMBL" id="MBB6018889.1"/>
    </source>
</evidence>
<evidence type="ECO:0000313" key="3">
    <source>
        <dbReference type="Proteomes" id="UP000313988"/>
    </source>
</evidence>
<comment type="caution">
    <text evidence="2">The sequence shown here is derived from an EMBL/GenBank/DDBJ whole genome shotgun (WGS) entry which is preliminary data.</text>
</comment>
<dbReference type="RefSeq" id="WP_139405028.1">
    <property type="nucleotide sequence ID" value="NZ_JACHEW010000050.1"/>
</dbReference>
<proteinExistence type="predicted"/>